<dbReference type="GO" id="GO:0003677">
    <property type="term" value="F:DNA binding"/>
    <property type="evidence" value="ECO:0007669"/>
    <property type="project" value="UniProtKB-KW"/>
</dbReference>
<dbReference type="InterPro" id="IPR036390">
    <property type="entry name" value="WH_DNA-bd_sf"/>
</dbReference>
<dbReference type="EMBL" id="FOQH01000004">
    <property type="protein sequence ID" value="SFI14721.1"/>
    <property type="molecule type" value="Genomic_DNA"/>
</dbReference>
<dbReference type="AlphaFoldDB" id="A0A1I3FUW9"/>
<dbReference type="InterPro" id="IPR002577">
    <property type="entry name" value="HTH_HxlR"/>
</dbReference>
<evidence type="ECO:0000313" key="6">
    <source>
        <dbReference type="Proteomes" id="UP000199377"/>
    </source>
</evidence>
<evidence type="ECO:0000256" key="1">
    <source>
        <dbReference type="ARBA" id="ARBA00023015"/>
    </source>
</evidence>
<evidence type="ECO:0000313" key="5">
    <source>
        <dbReference type="EMBL" id="SFI14721.1"/>
    </source>
</evidence>
<feature type="domain" description="HTH hxlR-type" evidence="4">
    <location>
        <begin position="8"/>
        <end position="106"/>
    </location>
</feature>
<dbReference type="PANTHER" id="PTHR33204:SF29">
    <property type="entry name" value="TRANSCRIPTIONAL REGULATOR"/>
    <property type="match status" value="1"/>
</dbReference>
<dbReference type="OrthoDB" id="9800350at2"/>
<keyword evidence="2" id="KW-0238">DNA-binding</keyword>
<organism evidence="5 6">
    <name type="scientific">Albimonas pacifica</name>
    <dbReference type="NCBI Taxonomy" id="1114924"/>
    <lineage>
        <taxon>Bacteria</taxon>
        <taxon>Pseudomonadati</taxon>
        <taxon>Pseudomonadota</taxon>
        <taxon>Alphaproteobacteria</taxon>
        <taxon>Rhodobacterales</taxon>
        <taxon>Paracoccaceae</taxon>
        <taxon>Albimonas</taxon>
    </lineage>
</organism>
<dbReference type="RefSeq" id="WP_092859786.1">
    <property type="nucleotide sequence ID" value="NZ_FOQH01000004.1"/>
</dbReference>
<dbReference type="SUPFAM" id="SSF46785">
    <property type="entry name" value="Winged helix' DNA-binding domain"/>
    <property type="match status" value="1"/>
</dbReference>
<name>A0A1I3FUW9_9RHOB</name>
<gene>
    <name evidence="5" type="ORF">SAMN05216258_104518</name>
</gene>
<sequence>MTRPSFTCGLDAALAVIGGKWKPLILFHLAHETRRYGELRRAIGKVSDKVLIQQLKELEADGIVDRRDFQEIPPKVEYSLTRFGGTLAEALGPLCAWGTDHMTEVERLMSRREAPGPGTAA</sequence>
<dbReference type="Proteomes" id="UP000199377">
    <property type="component" value="Unassembled WGS sequence"/>
</dbReference>
<dbReference type="PANTHER" id="PTHR33204">
    <property type="entry name" value="TRANSCRIPTIONAL REGULATOR, MARR FAMILY"/>
    <property type="match status" value="1"/>
</dbReference>
<evidence type="ECO:0000256" key="2">
    <source>
        <dbReference type="ARBA" id="ARBA00023125"/>
    </source>
</evidence>
<keyword evidence="1" id="KW-0805">Transcription regulation</keyword>
<dbReference type="Gene3D" id="1.10.10.10">
    <property type="entry name" value="Winged helix-like DNA-binding domain superfamily/Winged helix DNA-binding domain"/>
    <property type="match status" value="1"/>
</dbReference>
<protein>
    <submittedName>
        <fullName evidence="5">Transcriptional regulator, HxlR family</fullName>
    </submittedName>
</protein>
<dbReference type="InterPro" id="IPR036388">
    <property type="entry name" value="WH-like_DNA-bd_sf"/>
</dbReference>
<accession>A0A1I3FUW9</accession>
<dbReference type="STRING" id="1114924.SAMN05216258_104518"/>
<proteinExistence type="predicted"/>
<evidence type="ECO:0000259" key="4">
    <source>
        <dbReference type="PROSITE" id="PS51118"/>
    </source>
</evidence>
<keyword evidence="6" id="KW-1185">Reference proteome</keyword>
<dbReference type="Pfam" id="PF01638">
    <property type="entry name" value="HxlR"/>
    <property type="match status" value="1"/>
</dbReference>
<dbReference type="PROSITE" id="PS51118">
    <property type="entry name" value="HTH_HXLR"/>
    <property type="match status" value="1"/>
</dbReference>
<keyword evidence="3" id="KW-0804">Transcription</keyword>
<evidence type="ECO:0000256" key="3">
    <source>
        <dbReference type="ARBA" id="ARBA00023163"/>
    </source>
</evidence>
<reference evidence="5 6" key="1">
    <citation type="submission" date="2016-10" db="EMBL/GenBank/DDBJ databases">
        <authorList>
            <person name="de Groot N.N."/>
        </authorList>
    </citation>
    <scope>NUCLEOTIDE SEQUENCE [LARGE SCALE GENOMIC DNA]</scope>
    <source>
        <strain evidence="5 6">CGMCC 1.11030</strain>
    </source>
</reference>